<proteinExistence type="inferred from homology"/>
<dbReference type="PANTHER" id="PTHR21711:SF0">
    <property type="entry name" value="MITOCHONDRIAL INNER MEMBRANE PROTEASE ATP23 HOMOLOG"/>
    <property type="match status" value="1"/>
</dbReference>
<comment type="similarity">
    <text evidence="1 6">Belongs to the peptidase M76 family.</text>
</comment>
<dbReference type="GO" id="GO:0004222">
    <property type="term" value="F:metalloendopeptidase activity"/>
    <property type="evidence" value="ECO:0007669"/>
    <property type="project" value="InterPro"/>
</dbReference>
<dbReference type="EMBL" id="OV725082">
    <property type="protein sequence ID" value="CAH1404562.1"/>
    <property type="molecule type" value="Genomic_DNA"/>
</dbReference>
<dbReference type="Pfam" id="PF09768">
    <property type="entry name" value="Peptidase_M76"/>
    <property type="match status" value="1"/>
</dbReference>
<dbReference type="EC" id="3.4.24.-" evidence="6"/>
<dbReference type="Proteomes" id="UP001152798">
    <property type="component" value="Chromosome 6"/>
</dbReference>
<keyword evidence="2 6" id="KW-0645">Protease</keyword>
<dbReference type="GO" id="GO:0033615">
    <property type="term" value="P:mitochondrial proton-transporting ATP synthase complex assembly"/>
    <property type="evidence" value="ECO:0007669"/>
    <property type="project" value="TreeGrafter"/>
</dbReference>
<keyword evidence="5 6" id="KW-0482">Metalloprotease</keyword>
<dbReference type="GO" id="GO:0034982">
    <property type="term" value="P:mitochondrial protein processing"/>
    <property type="evidence" value="ECO:0007669"/>
    <property type="project" value="TreeGrafter"/>
</dbReference>
<keyword evidence="8" id="KW-1185">Reference proteome</keyword>
<organism evidence="7 8">
    <name type="scientific">Nezara viridula</name>
    <name type="common">Southern green stink bug</name>
    <name type="synonym">Cimex viridulus</name>
    <dbReference type="NCBI Taxonomy" id="85310"/>
    <lineage>
        <taxon>Eukaryota</taxon>
        <taxon>Metazoa</taxon>
        <taxon>Ecdysozoa</taxon>
        <taxon>Arthropoda</taxon>
        <taxon>Hexapoda</taxon>
        <taxon>Insecta</taxon>
        <taxon>Pterygota</taxon>
        <taxon>Neoptera</taxon>
        <taxon>Paraneoptera</taxon>
        <taxon>Hemiptera</taxon>
        <taxon>Heteroptera</taxon>
        <taxon>Panheteroptera</taxon>
        <taxon>Pentatomomorpha</taxon>
        <taxon>Pentatomoidea</taxon>
        <taxon>Pentatomidae</taxon>
        <taxon>Pentatominae</taxon>
        <taxon>Nezara</taxon>
    </lineage>
</organism>
<keyword evidence="3 6" id="KW-0479">Metal-binding</keyword>
<dbReference type="InterPro" id="IPR019165">
    <property type="entry name" value="Peptidase_M76_ATP23"/>
</dbReference>
<evidence type="ECO:0000313" key="8">
    <source>
        <dbReference type="Proteomes" id="UP001152798"/>
    </source>
</evidence>
<evidence type="ECO:0000256" key="3">
    <source>
        <dbReference type="ARBA" id="ARBA00022723"/>
    </source>
</evidence>
<dbReference type="OrthoDB" id="285308at2759"/>
<dbReference type="PANTHER" id="PTHR21711">
    <property type="entry name" value="MITOCHONDRIAL INNER MEMBRANE PROTEASE"/>
    <property type="match status" value="1"/>
</dbReference>
<evidence type="ECO:0000256" key="6">
    <source>
        <dbReference type="RuleBase" id="RU364057"/>
    </source>
</evidence>
<dbReference type="GO" id="GO:0005739">
    <property type="term" value="C:mitochondrion"/>
    <property type="evidence" value="ECO:0007669"/>
    <property type="project" value="GOC"/>
</dbReference>
<keyword evidence="4 6" id="KW-0378">Hydrolase</keyword>
<evidence type="ECO:0000256" key="5">
    <source>
        <dbReference type="ARBA" id="ARBA00023049"/>
    </source>
</evidence>
<evidence type="ECO:0000256" key="4">
    <source>
        <dbReference type="ARBA" id="ARBA00022801"/>
    </source>
</evidence>
<dbReference type="AlphaFoldDB" id="A0A9P0MW28"/>
<evidence type="ECO:0000256" key="2">
    <source>
        <dbReference type="ARBA" id="ARBA00022670"/>
    </source>
</evidence>
<accession>A0A9P0MW28</accession>
<protein>
    <recommendedName>
        <fullName evidence="6">Mitochondrial inner membrane protease ATP23</fullName>
        <ecNumber evidence="6">3.4.24.-</ecNumber>
    </recommendedName>
</protein>
<name>A0A9P0MW28_NEZVI</name>
<reference evidence="7" key="1">
    <citation type="submission" date="2022-01" db="EMBL/GenBank/DDBJ databases">
        <authorList>
            <person name="King R."/>
        </authorList>
    </citation>
    <scope>NUCLEOTIDE SEQUENCE</scope>
</reference>
<sequence>MSKGKSEESQSGENDNYGYELFPERKGEFTPTVTGVLTGNQGREGIERLKCERNVYKCFTTSKLVKLMAGALKASGCDIDLRRHVVCEVCNSRVSGGYDPETNQIVICQNNSRSEGVVQGIMTHEMIHMFDYCNNKVDFKNIDHLACTEIRAANLTHCSLTSSILQGDVSPFDIKANHKICVKRKAITSIIAVRNVSVDEAIAAVERVFPKCYNDLEPIGRRIKGGGADAKRAYAEGFLYGYV</sequence>
<evidence type="ECO:0000256" key="1">
    <source>
        <dbReference type="ARBA" id="ARBA00009915"/>
    </source>
</evidence>
<gene>
    <name evidence="7" type="ORF">NEZAVI_LOCUS12951</name>
</gene>
<evidence type="ECO:0000313" key="7">
    <source>
        <dbReference type="EMBL" id="CAH1404562.1"/>
    </source>
</evidence>
<dbReference type="GO" id="GO:0046872">
    <property type="term" value="F:metal ion binding"/>
    <property type="evidence" value="ECO:0007669"/>
    <property type="project" value="UniProtKB-KW"/>
</dbReference>